<dbReference type="Pfam" id="PF07973">
    <property type="entry name" value="tRNA_SAD"/>
    <property type="match status" value="1"/>
</dbReference>
<protein>
    <submittedName>
        <fullName evidence="7">Alanyl-tRNA editing protein Aarsd1-B-like</fullName>
    </submittedName>
</protein>
<evidence type="ECO:0000256" key="3">
    <source>
        <dbReference type="ARBA" id="ARBA00022723"/>
    </source>
</evidence>
<feature type="domain" description="Threonyl/alanyl tRNA synthetase SAD" evidence="5">
    <location>
        <begin position="187"/>
        <end position="230"/>
    </location>
</feature>
<keyword evidence="6" id="KW-1185">Reference proteome</keyword>
<dbReference type="Gene3D" id="3.30.980.10">
    <property type="entry name" value="Threonyl-trna Synthetase, Chain A, domain 2"/>
    <property type="match status" value="1"/>
</dbReference>
<name>A0ABM0M769_SACKO</name>
<evidence type="ECO:0000256" key="4">
    <source>
        <dbReference type="ARBA" id="ARBA00022833"/>
    </source>
</evidence>
<proteinExistence type="inferred from homology"/>
<dbReference type="SUPFAM" id="SSF55186">
    <property type="entry name" value="ThrRS/AlaRS common domain"/>
    <property type="match status" value="1"/>
</dbReference>
<dbReference type="Proteomes" id="UP000694865">
    <property type="component" value="Unplaced"/>
</dbReference>
<dbReference type="SMART" id="SM00863">
    <property type="entry name" value="tRNA_SAD"/>
    <property type="match status" value="1"/>
</dbReference>
<evidence type="ECO:0000313" key="7">
    <source>
        <dbReference type="RefSeq" id="XP_006815860.1"/>
    </source>
</evidence>
<reference evidence="7" key="1">
    <citation type="submission" date="2025-08" db="UniProtKB">
        <authorList>
            <consortium name="RefSeq"/>
        </authorList>
    </citation>
    <scope>IDENTIFICATION</scope>
    <source>
        <tissue evidence="7">Testes</tissue>
    </source>
</reference>
<gene>
    <name evidence="7" type="primary">LOC102802777</name>
</gene>
<comment type="similarity">
    <text evidence="2">Belongs to the class-II aminoacyl-tRNA synthetase family. Alax-L subfamily.</text>
</comment>
<dbReference type="PANTHER" id="PTHR43462">
    <property type="entry name" value="ALANYL-TRNA EDITING PROTEIN"/>
    <property type="match status" value="1"/>
</dbReference>
<evidence type="ECO:0000256" key="2">
    <source>
        <dbReference type="ARBA" id="ARBA00008429"/>
    </source>
</evidence>
<dbReference type="InterPro" id="IPR009000">
    <property type="entry name" value="Transl_B-barrel_sf"/>
</dbReference>
<dbReference type="PANTHER" id="PTHR43462:SF1">
    <property type="entry name" value="ALANYL-TRNA EDITING PROTEIN AARSD1"/>
    <property type="match status" value="1"/>
</dbReference>
<keyword evidence="3" id="KW-0479">Metal-binding</keyword>
<evidence type="ECO:0000313" key="6">
    <source>
        <dbReference type="Proteomes" id="UP000694865"/>
    </source>
</evidence>
<dbReference type="SUPFAM" id="SSF50447">
    <property type="entry name" value="Translation proteins"/>
    <property type="match status" value="1"/>
</dbReference>
<dbReference type="GeneID" id="102802777"/>
<organism evidence="6 7">
    <name type="scientific">Saccoglossus kowalevskii</name>
    <name type="common">Acorn worm</name>
    <dbReference type="NCBI Taxonomy" id="10224"/>
    <lineage>
        <taxon>Eukaryota</taxon>
        <taxon>Metazoa</taxon>
        <taxon>Hemichordata</taxon>
        <taxon>Enteropneusta</taxon>
        <taxon>Harrimaniidae</taxon>
        <taxon>Saccoglossus</taxon>
    </lineage>
</organism>
<evidence type="ECO:0000256" key="1">
    <source>
        <dbReference type="ARBA" id="ARBA00001947"/>
    </source>
</evidence>
<dbReference type="RefSeq" id="XP_006815860.1">
    <property type="nucleotide sequence ID" value="XM_006815797.1"/>
</dbReference>
<dbReference type="Gene3D" id="2.40.30.130">
    <property type="match status" value="1"/>
</dbReference>
<keyword evidence="4" id="KW-0862">Zinc</keyword>
<evidence type="ECO:0000259" key="5">
    <source>
        <dbReference type="SMART" id="SM00863"/>
    </source>
</evidence>
<dbReference type="InterPro" id="IPR018163">
    <property type="entry name" value="Thr/Ala-tRNA-synth_IIc_edit"/>
</dbReference>
<dbReference type="InterPro" id="IPR012947">
    <property type="entry name" value="tRNA_SAD"/>
</dbReference>
<dbReference type="InterPro" id="IPR051335">
    <property type="entry name" value="Alanyl-tRNA_Editing_Enzymes"/>
</dbReference>
<sequence>MVFECQRDSFKTEFTTTVVSSIPAQLDTGEKKQTISGYEVILKDTILFPEGGGQIDGIPVTRVTRKGADAIHFVQEPIEPGKDVKLVVDWTRRFDNMQQHSGQHLITAIADNMFGFKTTSWMFSKDVCLIELDTPKVTSEQIEAIEKACNDAILKCVPVTPKYYQPEDDELANIRSRGLPDDHVGLVRVITIEGIDVNMCCGTHVSNLSQLQCIKLLGVEKSKKRTNLLYLTGNRVLKYLGKCYNTEKALCTALKCSPEEHVDMANKLQKSVREVQKSKTMLLREVAKYEAEKLKSSTDNVMSLHRKDGDNEYMNIIANEIGQENGVVFVSVGNEKGAGLFLISGPEVVITEAGPKVAEILDGKGAGKNGKYQGKVNNLKKKKVAIDFVKTLLCKTNSTETTES</sequence>
<comment type="cofactor">
    <cofactor evidence="1">
        <name>Zn(2+)</name>
        <dbReference type="ChEBI" id="CHEBI:29105"/>
    </cofactor>
</comment>
<accession>A0ABM0M769</accession>